<dbReference type="Proteomes" id="UP000012073">
    <property type="component" value="Unassembled WGS sequence"/>
</dbReference>
<evidence type="ECO:0000313" key="1">
    <source>
        <dbReference type="EMBL" id="CDF39895.1"/>
    </source>
</evidence>
<dbReference type="OrthoDB" id="7789875at2759"/>
<dbReference type="Gramene" id="CDF39895">
    <property type="protein sequence ID" value="CDF39895"/>
    <property type="gene ID" value="CHC_T00000484001"/>
</dbReference>
<dbReference type="PANTHER" id="PTHR11439:SF483">
    <property type="entry name" value="PEPTIDE SYNTHASE GLIP-LIKE, PUTATIVE (AFU_ORTHOLOGUE AFUA_3G12920)-RELATED"/>
    <property type="match status" value="1"/>
</dbReference>
<dbReference type="PhylomeDB" id="R7QR85"/>
<evidence type="ECO:0000313" key="2">
    <source>
        <dbReference type="Proteomes" id="UP000012073"/>
    </source>
</evidence>
<dbReference type="PANTHER" id="PTHR11439">
    <property type="entry name" value="GAG-POL-RELATED RETROTRANSPOSON"/>
    <property type="match status" value="1"/>
</dbReference>
<dbReference type="GeneID" id="17317906"/>
<dbReference type="OMA" id="YTRISYD"/>
<protein>
    <recommendedName>
        <fullName evidence="3">Reverse transcriptase Ty1/copia-type domain-containing protein</fullName>
    </recommendedName>
</protein>
<reference evidence="2" key="1">
    <citation type="journal article" date="2013" name="Proc. Natl. Acad. Sci. U.S.A.">
        <title>Genome structure and metabolic features in the red seaweed Chondrus crispus shed light on evolution of the Archaeplastida.</title>
        <authorList>
            <person name="Collen J."/>
            <person name="Porcel B."/>
            <person name="Carre W."/>
            <person name="Ball S.G."/>
            <person name="Chaparro C."/>
            <person name="Tonon T."/>
            <person name="Barbeyron T."/>
            <person name="Michel G."/>
            <person name="Noel B."/>
            <person name="Valentin K."/>
            <person name="Elias M."/>
            <person name="Artiguenave F."/>
            <person name="Arun A."/>
            <person name="Aury J.M."/>
            <person name="Barbosa-Neto J.F."/>
            <person name="Bothwell J.H."/>
            <person name="Bouget F.Y."/>
            <person name="Brillet L."/>
            <person name="Cabello-Hurtado F."/>
            <person name="Capella-Gutierrez S."/>
            <person name="Charrier B."/>
            <person name="Cladiere L."/>
            <person name="Cock J.M."/>
            <person name="Coelho S.M."/>
            <person name="Colleoni C."/>
            <person name="Czjzek M."/>
            <person name="Da Silva C."/>
            <person name="Delage L."/>
            <person name="Denoeud F."/>
            <person name="Deschamps P."/>
            <person name="Dittami S.M."/>
            <person name="Gabaldon T."/>
            <person name="Gachon C.M."/>
            <person name="Groisillier A."/>
            <person name="Herve C."/>
            <person name="Jabbari K."/>
            <person name="Katinka M."/>
            <person name="Kloareg B."/>
            <person name="Kowalczyk N."/>
            <person name="Labadie K."/>
            <person name="Leblanc C."/>
            <person name="Lopez P.J."/>
            <person name="McLachlan D.H."/>
            <person name="Meslet-Cladiere L."/>
            <person name="Moustafa A."/>
            <person name="Nehr Z."/>
            <person name="Nyvall Collen P."/>
            <person name="Panaud O."/>
            <person name="Partensky F."/>
            <person name="Poulain J."/>
            <person name="Rensing S.A."/>
            <person name="Rousvoal S."/>
            <person name="Samson G."/>
            <person name="Symeonidi A."/>
            <person name="Weissenbach J."/>
            <person name="Zambounis A."/>
            <person name="Wincker P."/>
            <person name="Boyen C."/>
        </authorList>
    </citation>
    <scope>NUCLEOTIDE SEQUENCE [LARGE SCALE GENOMIC DNA]</scope>
    <source>
        <strain evidence="2">cv. Stackhouse</strain>
    </source>
</reference>
<accession>R7QR85</accession>
<dbReference type="RefSeq" id="XP_005710189.1">
    <property type="nucleotide sequence ID" value="XM_005710132.1"/>
</dbReference>
<name>R7QR85_CHOCR</name>
<proteinExistence type="predicted"/>
<evidence type="ECO:0008006" key="3">
    <source>
        <dbReference type="Google" id="ProtNLM"/>
    </source>
</evidence>
<keyword evidence="2" id="KW-1185">Reference proteome</keyword>
<gene>
    <name evidence="1" type="ORF">CHC_T00000484001</name>
</gene>
<sequence>MKDLGKAKVCIGLEIERDRTAKTLSLTQTKYASKVLERFGMSTCNPSLTPLEQGHTTTISTENDSETNAPYREAVGSLMYLMVGTRPDLAYGIGKLSQHSANPCESHWAGVKRVMRYVQGTRNLGIVFDNKSKSPELFGFSDADWAGCSDSRKSTSGYVFKFCGGAIS</sequence>
<dbReference type="KEGG" id="ccp:CHC_T00000484001"/>
<dbReference type="STRING" id="2769.R7QR85"/>
<dbReference type="AlphaFoldDB" id="R7QR85"/>
<dbReference type="EMBL" id="HG002088">
    <property type="protein sequence ID" value="CDF39895.1"/>
    <property type="molecule type" value="Genomic_DNA"/>
</dbReference>
<organism evidence="1 2">
    <name type="scientific">Chondrus crispus</name>
    <name type="common">Carrageen Irish moss</name>
    <name type="synonym">Polymorpha crispa</name>
    <dbReference type="NCBI Taxonomy" id="2769"/>
    <lineage>
        <taxon>Eukaryota</taxon>
        <taxon>Rhodophyta</taxon>
        <taxon>Florideophyceae</taxon>
        <taxon>Rhodymeniophycidae</taxon>
        <taxon>Gigartinales</taxon>
        <taxon>Gigartinaceae</taxon>
        <taxon>Chondrus</taxon>
    </lineage>
</organism>